<dbReference type="Proteomes" id="UP000748756">
    <property type="component" value="Unassembled WGS sequence"/>
</dbReference>
<organism evidence="2 3">
    <name type="scientific">Linnemannia schmuckeri</name>
    <dbReference type="NCBI Taxonomy" id="64567"/>
    <lineage>
        <taxon>Eukaryota</taxon>
        <taxon>Fungi</taxon>
        <taxon>Fungi incertae sedis</taxon>
        <taxon>Mucoromycota</taxon>
        <taxon>Mortierellomycotina</taxon>
        <taxon>Mortierellomycetes</taxon>
        <taxon>Mortierellales</taxon>
        <taxon>Mortierellaceae</taxon>
        <taxon>Linnemannia</taxon>
    </lineage>
</organism>
<comment type="caution">
    <text evidence="2">The sequence shown here is derived from an EMBL/GenBank/DDBJ whole genome shotgun (WGS) entry which is preliminary data.</text>
</comment>
<sequence length="375" mass="41420">GLWNLHDDDKSAQSKSWHRFERFQYWMLWKYFNQQKREMDGTKLTNTEALLAACEELSHSKEIARWMRHRTEAQCEKFFRSSIRSVLNPSQDKLATMSNTIAFAPLSSPTSPTAQVRLFESKESLANAITAELADPLLIKMSVASTESKDSTRGDHQQPLVRSEWTPDRIRTLNEIIIQEKQGVQRADFELDWDQIAQALEQKYAAGSSDALTEETTATSTRSLTVPQPSLPFTAKQCQNCWEYISTIPTGNKSAAVPTGSDSSTATTATTLEGKKTAVQGWSENELLLLQQGVRKHGTLWADIRAQFLPKKDISDLQRAWFSISGPSPSQSSEQGGAEGGAASVDRLSEPDYVGLLSALDKAGGGRSSAGGKDN</sequence>
<feature type="region of interest" description="Disordered" evidence="1">
    <location>
        <begin position="325"/>
        <end position="345"/>
    </location>
</feature>
<accession>A0A9P5VAL8</accession>
<dbReference type="EMBL" id="JAAAUQ010000500">
    <property type="protein sequence ID" value="KAF9149676.1"/>
    <property type="molecule type" value="Genomic_DNA"/>
</dbReference>
<protein>
    <submittedName>
        <fullName evidence="2">Uncharacterized protein</fullName>
    </submittedName>
</protein>
<proteinExistence type="predicted"/>
<name>A0A9P5VAL8_9FUNG</name>
<gene>
    <name evidence="2" type="ORF">BG015_008539</name>
</gene>
<dbReference type="AlphaFoldDB" id="A0A9P5VAL8"/>
<reference evidence="2" key="1">
    <citation type="journal article" date="2020" name="Fungal Divers.">
        <title>Resolving the Mortierellaceae phylogeny through synthesis of multi-gene phylogenetics and phylogenomics.</title>
        <authorList>
            <person name="Vandepol N."/>
            <person name="Liber J."/>
            <person name="Desiro A."/>
            <person name="Na H."/>
            <person name="Kennedy M."/>
            <person name="Barry K."/>
            <person name="Grigoriev I.V."/>
            <person name="Miller A.N."/>
            <person name="O'Donnell K."/>
            <person name="Stajich J.E."/>
            <person name="Bonito G."/>
        </authorList>
    </citation>
    <scope>NUCLEOTIDE SEQUENCE</scope>
    <source>
        <strain evidence="2">NRRL 6426</strain>
    </source>
</reference>
<dbReference type="Gene3D" id="1.10.10.60">
    <property type="entry name" value="Homeodomain-like"/>
    <property type="match status" value="1"/>
</dbReference>
<evidence type="ECO:0000256" key="1">
    <source>
        <dbReference type="SAM" id="MobiDB-lite"/>
    </source>
</evidence>
<evidence type="ECO:0000313" key="2">
    <source>
        <dbReference type="EMBL" id="KAF9149676.1"/>
    </source>
</evidence>
<keyword evidence="3" id="KW-1185">Reference proteome</keyword>
<feature type="compositionally biased region" description="Low complexity" evidence="1">
    <location>
        <begin position="325"/>
        <end position="344"/>
    </location>
</feature>
<evidence type="ECO:0000313" key="3">
    <source>
        <dbReference type="Proteomes" id="UP000748756"/>
    </source>
</evidence>
<feature type="non-terminal residue" evidence="2">
    <location>
        <position position="1"/>
    </location>
</feature>
<dbReference type="OrthoDB" id="2385226at2759"/>